<evidence type="ECO:0000256" key="3">
    <source>
        <dbReference type="ARBA" id="ARBA00009295"/>
    </source>
</evidence>
<evidence type="ECO:0000256" key="8">
    <source>
        <dbReference type="ARBA" id="ARBA00023002"/>
    </source>
</evidence>
<keyword evidence="11 14" id="KW-0472">Membrane</keyword>
<feature type="transmembrane region" description="Helical" evidence="14">
    <location>
        <begin position="154"/>
        <end position="172"/>
    </location>
</feature>
<dbReference type="Pfam" id="PF00487">
    <property type="entry name" value="FA_desaturase"/>
    <property type="match status" value="1"/>
</dbReference>
<keyword evidence="4 13" id="KW-0444">Lipid biosynthesis</keyword>
<comment type="similarity">
    <text evidence="3 13">Belongs to the fatty acid desaturase type 1 family.</text>
</comment>
<evidence type="ECO:0000256" key="7">
    <source>
        <dbReference type="ARBA" id="ARBA00022989"/>
    </source>
</evidence>
<evidence type="ECO:0000256" key="9">
    <source>
        <dbReference type="ARBA" id="ARBA00023004"/>
    </source>
</evidence>
<reference evidence="16 17" key="1">
    <citation type="journal article" date="2015" name="Genome Biol. Evol.">
        <title>Comparative Genomics of a Bacterivorous Green Alga Reveals Evolutionary Causalities and Consequences of Phago-Mixotrophic Mode of Nutrition.</title>
        <authorList>
            <person name="Burns J.A."/>
            <person name="Paasch A."/>
            <person name="Narechania A."/>
            <person name="Kim E."/>
        </authorList>
    </citation>
    <scope>NUCLEOTIDE SEQUENCE [LARGE SCALE GENOMIC DNA]</scope>
    <source>
        <strain evidence="16 17">PLY_AMNH</strain>
    </source>
</reference>
<comment type="cofactor">
    <cofactor evidence="13">
        <name>Fe(2+)</name>
        <dbReference type="ChEBI" id="CHEBI:29033"/>
    </cofactor>
</comment>
<evidence type="ECO:0000256" key="6">
    <source>
        <dbReference type="ARBA" id="ARBA00022832"/>
    </source>
</evidence>
<keyword evidence="17" id="KW-1185">Reference proteome</keyword>
<evidence type="ECO:0000313" key="17">
    <source>
        <dbReference type="Proteomes" id="UP001190700"/>
    </source>
</evidence>
<evidence type="ECO:0000313" key="16">
    <source>
        <dbReference type="EMBL" id="KAK3280550.1"/>
    </source>
</evidence>
<dbReference type="GO" id="GO:0042761">
    <property type="term" value="P:very long-chain fatty acid biosynthetic process"/>
    <property type="evidence" value="ECO:0007669"/>
    <property type="project" value="TreeGrafter"/>
</dbReference>
<organism evidence="16 17">
    <name type="scientific">Cymbomonas tetramitiformis</name>
    <dbReference type="NCBI Taxonomy" id="36881"/>
    <lineage>
        <taxon>Eukaryota</taxon>
        <taxon>Viridiplantae</taxon>
        <taxon>Chlorophyta</taxon>
        <taxon>Pyramimonadophyceae</taxon>
        <taxon>Pyramimonadales</taxon>
        <taxon>Pyramimonadaceae</taxon>
        <taxon>Cymbomonas</taxon>
    </lineage>
</organism>
<evidence type="ECO:0000256" key="4">
    <source>
        <dbReference type="ARBA" id="ARBA00022516"/>
    </source>
</evidence>
<feature type="transmembrane region" description="Helical" evidence="14">
    <location>
        <begin position="178"/>
        <end position="198"/>
    </location>
</feature>
<keyword evidence="7 14" id="KW-1133">Transmembrane helix</keyword>
<feature type="transmembrane region" description="Helical" evidence="14">
    <location>
        <begin position="296"/>
        <end position="321"/>
    </location>
</feature>
<dbReference type="GO" id="GO:0005789">
    <property type="term" value="C:endoplasmic reticulum membrane"/>
    <property type="evidence" value="ECO:0007669"/>
    <property type="project" value="TreeGrafter"/>
</dbReference>
<dbReference type="InterPro" id="IPR015876">
    <property type="entry name" value="Acyl-CoA_DS"/>
</dbReference>
<name>A0AAE0LDA7_9CHLO</name>
<evidence type="ECO:0000256" key="13">
    <source>
        <dbReference type="RuleBase" id="RU000581"/>
    </source>
</evidence>
<protein>
    <recommendedName>
        <fullName evidence="15">Fatty acid desaturase domain-containing protein</fullName>
    </recommendedName>
</protein>
<sequence>MAFTAKAFSLITTAGARSSGSRATAAQRPGKSTTVSKLRVTKPASVAFRSSVRGCALSQRKNLVSSKRFTSSVRSVLEHPAEEDTKSEEIGEKEWARVTPDGIKKATALYEGAQKKQSKGEWNGQNKTKQVMFSDVIYSSKRNKYLRKWVKEDIIYTSFIAAMHLIACAAPFCFSWANFGYFIAGWVVTGMFGITYSFHRQLSHKAFKSPKWLEYIMAYCGVLAVQGDPIEWVSSHRYHHANCDTPEDPHTPYEGFWWSHCGWFLDAEATNARVSDRSNASDMASQPFYTHLQKHYGLHVLGSGLLTYALLGASGFVWAFALRVCWVHHITWFVNSAAHVWGTQPYNTGDLSRNNWWVGILAFGEGWHNNHHAFEFSARHGLEWWQFDPTWYTIRLFKALGLVTNVKLPSENQLQRLAVVLPLKWRSQRCLEIMDPRSPWSLTARPVW</sequence>
<accession>A0AAE0LDA7</accession>
<dbReference type="PANTHER" id="PTHR11351">
    <property type="entry name" value="ACYL-COA DESATURASE"/>
    <property type="match status" value="1"/>
</dbReference>
<keyword evidence="12 13" id="KW-0275">Fatty acid biosynthesis</keyword>
<proteinExistence type="inferred from homology"/>
<evidence type="ECO:0000256" key="10">
    <source>
        <dbReference type="ARBA" id="ARBA00023098"/>
    </source>
</evidence>
<evidence type="ECO:0000256" key="14">
    <source>
        <dbReference type="SAM" id="Phobius"/>
    </source>
</evidence>
<dbReference type="PRINTS" id="PR00075">
    <property type="entry name" value="FACDDSATRASE"/>
</dbReference>
<keyword evidence="8 13" id="KW-0560">Oxidoreductase</keyword>
<evidence type="ECO:0000256" key="1">
    <source>
        <dbReference type="ARBA" id="ARBA00004141"/>
    </source>
</evidence>
<keyword evidence="10" id="KW-0443">Lipid metabolism</keyword>
<dbReference type="Proteomes" id="UP001190700">
    <property type="component" value="Unassembled WGS sequence"/>
</dbReference>
<dbReference type="PANTHER" id="PTHR11351:SF31">
    <property type="entry name" value="DESATURASE 1, ISOFORM A-RELATED"/>
    <property type="match status" value="1"/>
</dbReference>
<dbReference type="InterPro" id="IPR005804">
    <property type="entry name" value="FA_desaturase_dom"/>
</dbReference>
<gene>
    <name evidence="16" type="ORF">CYMTET_11614</name>
</gene>
<dbReference type="EMBL" id="LGRX02004362">
    <property type="protein sequence ID" value="KAK3280550.1"/>
    <property type="molecule type" value="Genomic_DNA"/>
</dbReference>
<evidence type="ECO:0000256" key="12">
    <source>
        <dbReference type="ARBA" id="ARBA00023160"/>
    </source>
</evidence>
<comment type="domain">
    <text evidence="13">The histidine box domains are involved in binding the catalytic metal ions.</text>
</comment>
<keyword evidence="5 13" id="KW-0812">Transmembrane</keyword>
<evidence type="ECO:0000256" key="11">
    <source>
        <dbReference type="ARBA" id="ARBA00023136"/>
    </source>
</evidence>
<comment type="pathway">
    <text evidence="2">Lipid metabolism.</text>
</comment>
<dbReference type="CDD" id="cd03505">
    <property type="entry name" value="Delta9-FADS-like"/>
    <property type="match status" value="1"/>
</dbReference>
<dbReference type="GO" id="GO:0016717">
    <property type="term" value="F:oxidoreductase activity, acting on paired donors, with oxidation of a pair of donors resulting in the reduction of molecular oxygen to two molecules of water"/>
    <property type="evidence" value="ECO:0007669"/>
    <property type="project" value="InterPro"/>
</dbReference>
<keyword evidence="9" id="KW-0408">Iron</keyword>
<evidence type="ECO:0000256" key="5">
    <source>
        <dbReference type="ARBA" id="ARBA00022692"/>
    </source>
</evidence>
<feature type="domain" description="Fatty acid desaturase" evidence="15">
    <location>
        <begin position="184"/>
        <end position="394"/>
    </location>
</feature>
<evidence type="ECO:0000259" key="15">
    <source>
        <dbReference type="Pfam" id="PF00487"/>
    </source>
</evidence>
<evidence type="ECO:0000256" key="2">
    <source>
        <dbReference type="ARBA" id="ARBA00005189"/>
    </source>
</evidence>
<comment type="caution">
    <text evidence="16">The sequence shown here is derived from an EMBL/GenBank/DDBJ whole genome shotgun (WGS) entry which is preliminary data.</text>
</comment>
<comment type="subcellular location">
    <subcellularLocation>
        <location evidence="1">Membrane</location>
        <topology evidence="1">Multi-pass membrane protein</topology>
    </subcellularLocation>
</comment>
<dbReference type="AlphaFoldDB" id="A0AAE0LDA7"/>
<keyword evidence="6" id="KW-0276">Fatty acid metabolism</keyword>